<dbReference type="InterPro" id="IPR014757">
    <property type="entry name" value="Tscrpt_reg_IclR_C"/>
</dbReference>
<keyword evidence="1" id="KW-0805">Transcription regulation</keyword>
<dbReference type="PROSITE" id="PS51078">
    <property type="entry name" value="ICLR_ED"/>
    <property type="match status" value="1"/>
</dbReference>
<dbReference type="Pfam" id="PF01614">
    <property type="entry name" value="IclR_C"/>
    <property type="match status" value="1"/>
</dbReference>
<dbReference type="InterPro" id="IPR011991">
    <property type="entry name" value="ArsR-like_HTH"/>
</dbReference>
<keyword evidence="7" id="KW-1185">Reference proteome</keyword>
<dbReference type="Proteomes" id="UP000682308">
    <property type="component" value="Unassembled WGS sequence"/>
</dbReference>
<feature type="domain" description="IclR-ED" evidence="5">
    <location>
        <begin position="59"/>
        <end position="240"/>
    </location>
</feature>
<dbReference type="Gene3D" id="3.30.450.40">
    <property type="match status" value="1"/>
</dbReference>
<sequence>MDKAVSLLIAFSHTSGGATLTELAREAGVSKSTAHRLLGMLRSAGLVDRNEMDWYLRSPVLRLGALALRGEAGILREVALPYMTELYEETHENVHLALLEGSEVVYLEKLYGHRSSPAPSRVGHRVPCHTSGLGKAMLAFSGESAVRQVIAGGLRPASARSVTVPGVFLRQLEAVRTDRVAYDREETWLGLTCVASPILGPSGLPVAAISVAGCSRTMNLDVLAPKVRAAAAQIGRKSGPDVDLLAAAV</sequence>
<reference evidence="6 7" key="1">
    <citation type="submission" date="2021-04" db="EMBL/GenBank/DDBJ databases">
        <title>Characterization of the biosynthetic gene cluster of new lipopeptides with antitumor activity in the genome of the marine Streptomyces PHM034.</title>
        <authorList>
            <person name="Ceniceros A."/>
            <person name="Canedo L."/>
            <person name="Mendez C."/>
            <person name="Olano C."/>
            <person name="Schleissner C."/>
            <person name="Cuevas C."/>
            <person name="De La Calle F."/>
            <person name="Salas J.A."/>
        </authorList>
    </citation>
    <scope>NUCLEOTIDE SEQUENCE [LARGE SCALE GENOMIC DNA]</scope>
    <source>
        <strain evidence="6 7">PHM034</strain>
    </source>
</reference>
<name>A0A941FI88_9ACTN</name>
<dbReference type="GO" id="GO:0045892">
    <property type="term" value="P:negative regulation of DNA-templated transcription"/>
    <property type="evidence" value="ECO:0007669"/>
    <property type="project" value="TreeGrafter"/>
</dbReference>
<dbReference type="PANTHER" id="PTHR30136:SF24">
    <property type="entry name" value="HTH-TYPE TRANSCRIPTIONAL REPRESSOR ALLR"/>
    <property type="match status" value="1"/>
</dbReference>
<dbReference type="GO" id="GO:0003700">
    <property type="term" value="F:DNA-binding transcription factor activity"/>
    <property type="evidence" value="ECO:0007669"/>
    <property type="project" value="TreeGrafter"/>
</dbReference>
<feature type="domain" description="HTH iclR-type" evidence="4">
    <location>
        <begin position="1"/>
        <end position="65"/>
    </location>
</feature>
<dbReference type="GO" id="GO:0003677">
    <property type="term" value="F:DNA binding"/>
    <property type="evidence" value="ECO:0007669"/>
    <property type="project" value="UniProtKB-KW"/>
</dbReference>
<protein>
    <submittedName>
        <fullName evidence="6">IclR family transcriptional regulator</fullName>
    </submittedName>
</protein>
<proteinExistence type="predicted"/>
<dbReference type="InterPro" id="IPR036388">
    <property type="entry name" value="WH-like_DNA-bd_sf"/>
</dbReference>
<evidence type="ECO:0000313" key="6">
    <source>
        <dbReference type="EMBL" id="MBR8640482.1"/>
    </source>
</evidence>
<dbReference type="InterPro" id="IPR029016">
    <property type="entry name" value="GAF-like_dom_sf"/>
</dbReference>
<dbReference type="InterPro" id="IPR050707">
    <property type="entry name" value="HTH_MetabolicPath_Reg"/>
</dbReference>
<dbReference type="InterPro" id="IPR036390">
    <property type="entry name" value="WH_DNA-bd_sf"/>
</dbReference>
<gene>
    <name evidence="6" type="ORF">KEF29_17165</name>
</gene>
<evidence type="ECO:0000259" key="5">
    <source>
        <dbReference type="PROSITE" id="PS51078"/>
    </source>
</evidence>
<dbReference type="PROSITE" id="PS51077">
    <property type="entry name" value="HTH_ICLR"/>
    <property type="match status" value="1"/>
</dbReference>
<evidence type="ECO:0000256" key="2">
    <source>
        <dbReference type="ARBA" id="ARBA00023125"/>
    </source>
</evidence>
<dbReference type="PROSITE" id="PS00356">
    <property type="entry name" value="HTH_LACI_1"/>
    <property type="match status" value="1"/>
</dbReference>
<dbReference type="CDD" id="cd00090">
    <property type="entry name" value="HTH_ARSR"/>
    <property type="match status" value="1"/>
</dbReference>
<dbReference type="InterPro" id="IPR005471">
    <property type="entry name" value="Tscrpt_reg_IclR_N"/>
</dbReference>
<dbReference type="SMART" id="SM00346">
    <property type="entry name" value="HTH_ICLR"/>
    <property type="match status" value="1"/>
</dbReference>
<dbReference type="SUPFAM" id="SSF46785">
    <property type="entry name" value="Winged helix' DNA-binding domain"/>
    <property type="match status" value="1"/>
</dbReference>
<dbReference type="SUPFAM" id="SSF55781">
    <property type="entry name" value="GAF domain-like"/>
    <property type="match status" value="1"/>
</dbReference>
<keyword evidence="2" id="KW-0238">DNA-binding</keyword>
<evidence type="ECO:0000259" key="4">
    <source>
        <dbReference type="PROSITE" id="PS51077"/>
    </source>
</evidence>
<accession>A0A941FI88</accession>
<evidence type="ECO:0000313" key="7">
    <source>
        <dbReference type="Proteomes" id="UP000682308"/>
    </source>
</evidence>
<dbReference type="Pfam" id="PF09339">
    <property type="entry name" value="HTH_IclR"/>
    <property type="match status" value="1"/>
</dbReference>
<keyword evidence="3" id="KW-0804">Transcription</keyword>
<dbReference type="Gene3D" id="1.10.10.10">
    <property type="entry name" value="Winged helix-like DNA-binding domain superfamily/Winged helix DNA-binding domain"/>
    <property type="match status" value="1"/>
</dbReference>
<comment type="caution">
    <text evidence="6">The sequence shown here is derived from an EMBL/GenBank/DDBJ whole genome shotgun (WGS) entry which is preliminary data.</text>
</comment>
<evidence type="ECO:0000256" key="1">
    <source>
        <dbReference type="ARBA" id="ARBA00023015"/>
    </source>
</evidence>
<evidence type="ECO:0000256" key="3">
    <source>
        <dbReference type="ARBA" id="ARBA00023163"/>
    </source>
</evidence>
<dbReference type="AlphaFoldDB" id="A0A941FI88"/>
<organism evidence="6 7">
    <name type="scientific">Streptomyces tuirus</name>
    <dbReference type="NCBI Taxonomy" id="68278"/>
    <lineage>
        <taxon>Bacteria</taxon>
        <taxon>Bacillati</taxon>
        <taxon>Actinomycetota</taxon>
        <taxon>Actinomycetes</taxon>
        <taxon>Kitasatosporales</taxon>
        <taxon>Streptomycetaceae</taxon>
        <taxon>Streptomyces</taxon>
    </lineage>
</organism>
<dbReference type="PANTHER" id="PTHR30136">
    <property type="entry name" value="HELIX-TURN-HELIX TRANSCRIPTIONAL REGULATOR, ICLR FAMILY"/>
    <property type="match status" value="1"/>
</dbReference>
<dbReference type="EMBL" id="JAGTPG010000002">
    <property type="protein sequence ID" value="MBR8640482.1"/>
    <property type="molecule type" value="Genomic_DNA"/>
</dbReference>